<name>A0A1Y2HF33_9FUNG</name>
<evidence type="ECO:0000313" key="3">
    <source>
        <dbReference type="Proteomes" id="UP000193411"/>
    </source>
</evidence>
<keyword evidence="3" id="KW-1185">Reference proteome</keyword>
<evidence type="ECO:0000313" key="2">
    <source>
        <dbReference type="EMBL" id="ORZ31682.1"/>
    </source>
</evidence>
<dbReference type="EMBL" id="MCFL01000056">
    <property type="protein sequence ID" value="ORZ31682.1"/>
    <property type="molecule type" value="Genomic_DNA"/>
</dbReference>
<accession>A0A1Y2HF33</accession>
<evidence type="ECO:0000256" key="1">
    <source>
        <dbReference type="SAM" id="MobiDB-lite"/>
    </source>
</evidence>
<sequence length="451" mass="47626">MANSTKVTTIKFAATAHRGQLCRERLLDRFTPTLPTVLETVPIPRPMYWIRRPGPNDLVTTVPAAPRTNTNRPWSLLSGPIRYTHPDMVSMYKMLESAEEAVDEDDARTIVEAWDAVEVALAKEKVRDYMNETFGSVMAPRTDSGHALTEYPSPTNSHDAVGSFAGAELSSPARSHASLGPVTRADTPTSTQSAGTSTLVPASPDSPTTNPAAAIHKKRGLAAKVCGTIKWAVAKVSSPGTRAAASAVHPQSAKDAAVSDIVAETRTFVLKYARARSTGKRHGNEAAIRAGIVGLLLDSPGNFITDKRCVDWADLFAAGSGSRLGAKPIKAYCAKHASAASTPHILVPYVVGGLLRWVAQSHGERADGGMVHAHQGVQELLQVATGTSNGNGTRTADALAVVELLKVSGAALWSVGSLDARPALAAYLVLGLEESAQVMEDATSVLERAFA</sequence>
<feature type="compositionally biased region" description="Polar residues" evidence="1">
    <location>
        <begin position="186"/>
        <end position="211"/>
    </location>
</feature>
<proteinExistence type="predicted"/>
<organism evidence="2 3">
    <name type="scientific">Catenaria anguillulae PL171</name>
    <dbReference type="NCBI Taxonomy" id="765915"/>
    <lineage>
        <taxon>Eukaryota</taxon>
        <taxon>Fungi</taxon>
        <taxon>Fungi incertae sedis</taxon>
        <taxon>Blastocladiomycota</taxon>
        <taxon>Blastocladiomycetes</taxon>
        <taxon>Blastocladiales</taxon>
        <taxon>Catenariaceae</taxon>
        <taxon>Catenaria</taxon>
    </lineage>
</organism>
<dbReference type="Proteomes" id="UP000193411">
    <property type="component" value="Unassembled WGS sequence"/>
</dbReference>
<reference evidence="2 3" key="1">
    <citation type="submission" date="2016-07" db="EMBL/GenBank/DDBJ databases">
        <title>Pervasive Adenine N6-methylation of Active Genes in Fungi.</title>
        <authorList>
            <consortium name="DOE Joint Genome Institute"/>
            <person name="Mondo S.J."/>
            <person name="Dannebaum R.O."/>
            <person name="Kuo R.C."/>
            <person name="Labutti K."/>
            <person name="Haridas S."/>
            <person name="Kuo A."/>
            <person name="Salamov A."/>
            <person name="Ahrendt S.R."/>
            <person name="Lipzen A."/>
            <person name="Sullivan W."/>
            <person name="Andreopoulos W.B."/>
            <person name="Clum A."/>
            <person name="Lindquist E."/>
            <person name="Daum C."/>
            <person name="Ramamoorthy G.K."/>
            <person name="Gryganskyi A."/>
            <person name="Culley D."/>
            <person name="Magnuson J.K."/>
            <person name="James T.Y."/>
            <person name="O'Malley M.A."/>
            <person name="Stajich J.E."/>
            <person name="Spatafora J.W."/>
            <person name="Visel A."/>
            <person name="Grigoriev I.V."/>
        </authorList>
    </citation>
    <scope>NUCLEOTIDE SEQUENCE [LARGE SCALE GENOMIC DNA]</scope>
    <source>
        <strain evidence="2 3">PL171</strain>
    </source>
</reference>
<feature type="region of interest" description="Disordered" evidence="1">
    <location>
        <begin position="137"/>
        <end position="211"/>
    </location>
</feature>
<gene>
    <name evidence="2" type="ORF">BCR44DRAFT_1487613</name>
</gene>
<dbReference type="AlphaFoldDB" id="A0A1Y2HF33"/>
<comment type="caution">
    <text evidence="2">The sequence shown here is derived from an EMBL/GenBank/DDBJ whole genome shotgun (WGS) entry which is preliminary data.</text>
</comment>
<protein>
    <submittedName>
        <fullName evidence="2">Uncharacterized protein</fullName>
    </submittedName>
</protein>